<accession>M9M135</accession>
<dbReference type="Proteomes" id="UP000029453">
    <property type="component" value="Unassembled WGS sequence"/>
</dbReference>
<sequence>MKIVVSEFTEENNGLLESILKKCEYEEDAVYKRFVVLLNVLCSKHNVDMDIVSELEDLYIEKGYVYCSTFIKLRYSHS</sequence>
<protein>
    <submittedName>
        <fullName evidence="1">Predicted oxidoreductase</fullName>
    </submittedName>
</protein>
<keyword evidence="2" id="KW-1185">Reference proteome</keyword>
<dbReference type="EMBL" id="BALG01000116">
    <property type="protein sequence ID" value="GAC42584.1"/>
    <property type="molecule type" value="Genomic_DNA"/>
</dbReference>
<dbReference type="AlphaFoldDB" id="M9M135"/>
<evidence type="ECO:0000313" key="1">
    <source>
        <dbReference type="EMBL" id="GAC42584.1"/>
    </source>
</evidence>
<name>M9M135_PAEPP</name>
<organism evidence="1 2">
    <name type="scientific">Paenibacillus popilliae ATCC 14706</name>
    <dbReference type="NCBI Taxonomy" id="1212764"/>
    <lineage>
        <taxon>Bacteria</taxon>
        <taxon>Bacillati</taxon>
        <taxon>Bacillota</taxon>
        <taxon>Bacilli</taxon>
        <taxon>Bacillales</taxon>
        <taxon>Paenibacillaceae</taxon>
        <taxon>Paenibacillus</taxon>
    </lineage>
</organism>
<comment type="caution">
    <text evidence="1">The sequence shown here is derived from an EMBL/GenBank/DDBJ whole genome shotgun (WGS) entry which is preliminary data.</text>
</comment>
<reference evidence="1 2" key="1">
    <citation type="submission" date="2012-10" db="EMBL/GenBank/DDBJ databases">
        <title>Draft Genome Sequence of Paenibacillus popilliae ATCC 14706T.</title>
        <authorList>
            <person name="Iiyama K."/>
            <person name="Mori K."/>
            <person name="Mon H."/>
            <person name="Chieda Y."/>
            <person name="Lee J.M."/>
            <person name="Kusakabe T."/>
            <person name="Tashiro K."/>
            <person name="Asano S."/>
            <person name="Yasunaga-Aoki C."/>
            <person name="Shimizu S."/>
        </authorList>
    </citation>
    <scope>NUCLEOTIDE SEQUENCE [LARGE SCALE GENOMIC DNA]</scope>
    <source>
        <strain evidence="1 2">ATCC 14706</strain>
    </source>
</reference>
<proteinExistence type="predicted"/>
<evidence type="ECO:0000313" key="2">
    <source>
        <dbReference type="Proteomes" id="UP000029453"/>
    </source>
</evidence>
<gene>
    <name evidence="1" type="ORF">PPOP_1941</name>
</gene>